<keyword evidence="5" id="KW-0235">DNA replication</keyword>
<keyword evidence="6" id="KW-0540">Nuclease</keyword>
<evidence type="ECO:0000256" key="9">
    <source>
        <dbReference type="ARBA" id="ARBA00022759"/>
    </source>
</evidence>
<keyword evidence="11" id="KW-0190">Covalent protein-DNA linkage</keyword>
<sequence>MGPPFRFSAKYGLFTYAQCGDLDPFAVVNHFASLRAECIIGRENHADGGLHLHAFVMWERRFETTSARKFDVQSHHPNIQAGYGTPEKGWDYATKDGDVVGGGLERPSGDSVDKSGSKWSEIILAESAEDFWRLCGEMDPRSLCCNFTSLQKYVEWKYRTDPAEYASPAGVQFDIRDTRGLVGWCEANLDAPIVRRRRSLCLYGDTRLGKTLWARSLGKHAYFGGLFSLDESVEDVEYAVFDDINGGLKFFPNYKSWLGCQEQFYCTDKYKGKRLVHWGRPCIWLSNEDPRTNEGVDIDWLEGNCDFVHIRLPIFRANRLSPDPI</sequence>
<dbReference type="InterPro" id="IPR022692">
    <property type="entry name" value="Gemini_AL1_REP_central"/>
</dbReference>
<proteinExistence type="predicted"/>
<dbReference type="GO" id="GO:0016888">
    <property type="term" value="F:DNA endonuclease activity, producing 5'-phosphomonoesters"/>
    <property type="evidence" value="ECO:0007669"/>
    <property type="project" value="InterPro"/>
</dbReference>
<evidence type="ECO:0000259" key="13">
    <source>
        <dbReference type="PROSITE" id="PS52020"/>
    </source>
</evidence>
<evidence type="ECO:0000256" key="8">
    <source>
        <dbReference type="ARBA" id="ARBA00022741"/>
    </source>
</evidence>
<evidence type="ECO:0000256" key="11">
    <source>
        <dbReference type="ARBA" id="ARBA00023124"/>
    </source>
</evidence>
<evidence type="ECO:0000256" key="3">
    <source>
        <dbReference type="ARBA" id="ARBA00022679"/>
    </source>
</evidence>
<comment type="subcellular location">
    <subcellularLocation>
        <location evidence="1">Host nucleus</location>
    </subcellularLocation>
</comment>
<keyword evidence="2" id="KW-1048">Host nucleus</keyword>
<dbReference type="SUPFAM" id="SSF55464">
    <property type="entry name" value="Origin of replication-binding domain, RBD-like"/>
    <property type="match status" value="1"/>
</dbReference>
<dbReference type="GO" id="GO:0016779">
    <property type="term" value="F:nucleotidyltransferase activity"/>
    <property type="evidence" value="ECO:0007669"/>
    <property type="project" value="UniProtKB-KW"/>
</dbReference>
<keyword evidence="10" id="KW-0378">Hydrolase</keyword>
<dbReference type="EMBL" id="MT309841">
    <property type="protein sequence ID" value="QJB18600.1"/>
    <property type="molecule type" value="Genomic_DNA"/>
</dbReference>
<dbReference type="GO" id="GO:0046872">
    <property type="term" value="F:metal ion binding"/>
    <property type="evidence" value="ECO:0007669"/>
    <property type="project" value="UniProtKB-KW"/>
</dbReference>
<keyword evidence="9" id="KW-0255">Endonuclease</keyword>
<dbReference type="GO" id="GO:0003677">
    <property type="term" value="F:DNA binding"/>
    <property type="evidence" value="ECO:0007669"/>
    <property type="project" value="UniProtKB-KW"/>
</dbReference>
<keyword evidence="7" id="KW-0479">Metal-binding</keyword>
<organism evidence="15">
    <name type="scientific">Genomoviridae sp</name>
    <dbReference type="NCBI Taxonomy" id="2202565"/>
    <lineage>
        <taxon>Viruses</taxon>
        <taxon>Monodnaviria</taxon>
        <taxon>Shotokuvirae</taxon>
        <taxon>Cressdnaviricota</taxon>
        <taxon>Repensiviricetes</taxon>
        <taxon>Geplafuvirales</taxon>
        <taxon>Genomoviridae</taxon>
    </lineage>
</organism>
<keyword evidence="12" id="KW-0238">DNA-binding</keyword>
<dbReference type="Gene3D" id="3.40.1310.20">
    <property type="match status" value="1"/>
</dbReference>
<dbReference type="PROSITE" id="PS52020">
    <property type="entry name" value="CRESS_DNA_REP"/>
    <property type="match status" value="1"/>
</dbReference>
<dbReference type="GO" id="GO:0042025">
    <property type="term" value="C:host cell nucleus"/>
    <property type="evidence" value="ECO:0007669"/>
    <property type="project" value="UniProtKB-SubCell"/>
</dbReference>
<keyword evidence="4" id="KW-0548">Nucleotidyltransferase</keyword>
<evidence type="ECO:0000256" key="1">
    <source>
        <dbReference type="ARBA" id="ARBA00004147"/>
    </source>
</evidence>
<evidence type="ECO:0000256" key="6">
    <source>
        <dbReference type="ARBA" id="ARBA00022722"/>
    </source>
</evidence>
<evidence type="ECO:0000256" key="12">
    <source>
        <dbReference type="ARBA" id="ARBA00023125"/>
    </source>
</evidence>
<dbReference type="InterPro" id="IPR049912">
    <property type="entry name" value="CRESS_DNA_REP"/>
</dbReference>
<evidence type="ECO:0000313" key="15">
    <source>
        <dbReference type="EMBL" id="QJB18600.1"/>
    </source>
</evidence>
<evidence type="ECO:0000256" key="2">
    <source>
        <dbReference type="ARBA" id="ARBA00022562"/>
    </source>
</evidence>
<evidence type="ECO:0000313" key="14">
    <source>
        <dbReference type="EMBL" id="QJB18574.1"/>
    </source>
</evidence>
<dbReference type="PRINTS" id="PR00228">
    <property type="entry name" value="GEMCOATCLVL1"/>
</dbReference>
<dbReference type="Pfam" id="PF08283">
    <property type="entry name" value="Gemini_AL1_M"/>
    <property type="match status" value="1"/>
</dbReference>
<reference evidence="15" key="1">
    <citation type="submission" date="2020-04" db="EMBL/GenBank/DDBJ databases">
        <title>Genomes of microviruses in a sewage oxidation pond.</title>
        <authorList>
            <person name="Schreck J."/>
            <person name="Kraberger S."/>
            <person name="Scotch M."/>
            <person name="Halden R.U."/>
            <person name="Varsani A."/>
        </authorList>
    </citation>
    <scope>NUCLEOTIDE SEQUENCE</scope>
    <source>
        <strain evidence="15">6537_278</strain>
        <strain evidence="14">6538_308</strain>
    </source>
</reference>
<accession>A0A858NEZ3</accession>
<keyword evidence="3" id="KW-0808">Transferase</keyword>
<dbReference type="GO" id="GO:0005198">
    <property type="term" value="F:structural molecule activity"/>
    <property type="evidence" value="ECO:0007669"/>
    <property type="project" value="InterPro"/>
</dbReference>
<evidence type="ECO:0000256" key="7">
    <source>
        <dbReference type="ARBA" id="ARBA00022723"/>
    </source>
</evidence>
<protein>
    <submittedName>
        <fullName evidence="15">Replication-associated protein</fullName>
    </submittedName>
</protein>
<evidence type="ECO:0000256" key="5">
    <source>
        <dbReference type="ARBA" id="ARBA00022705"/>
    </source>
</evidence>
<name>A0A858NEZ3_9VIRU</name>
<dbReference type="GO" id="GO:0000166">
    <property type="term" value="F:nucleotide binding"/>
    <property type="evidence" value="ECO:0007669"/>
    <property type="project" value="UniProtKB-KW"/>
</dbReference>
<feature type="domain" description="CRESS-DNA virus Rep endonuclease" evidence="13">
    <location>
        <begin position="6"/>
        <end position="111"/>
    </location>
</feature>
<dbReference type="EMBL" id="MT309828">
    <property type="protein sequence ID" value="QJB18574.1"/>
    <property type="molecule type" value="Genomic_DNA"/>
</dbReference>
<dbReference type="GO" id="GO:0006260">
    <property type="term" value="P:DNA replication"/>
    <property type="evidence" value="ECO:0007669"/>
    <property type="project" value="UniProtKB-KW"/>
</dbReference>
<evidence type="ECO:0000256" key="4">
    <source>
        <dbReference type="ARBA" id="ARBA00022695"/>
    </source>
</evidence>
<dbReference type="InterPro" id="IPR001301">
    <property type="entry name" value="Gemini_AL1_CLV"/>
</dbReference>
<evidence type="ECO:0000256" key="10">
    <source>
        <dbReference type="ARBA" id="ARBA00022801"/>
    </source>
</evidence>
<keyword evidence="8" id="KW-0547">Nucleotide-binding</keyword>
<dbReference type="Pfam" id="PF00799">
    <property type="entry name" value="Gemini_AL1"/>
    <property type="match status" value="1"/>
</dbReference>